<evidence type="ECO:0000256" key="2">
    <source>
        <dbReference type="ARBA" id="ARBA00022448"/>
    </source>
</evidence>
<keyword evidence="2" id="KW-0813">Transport</keyword>
<sequence>MFDDLVLLAKGGLTVYHGSVAKVEGYFNGLGIKVPDRVNPPDHYIDILEGIVTPSASTVANYMNLPLKWMMNNGVELQRDKIRDHLWMPRDLSNRRTPGVWSQYRYYLGRVFKQRLREAKMQAVDLLILFLAGACLGSLGKANDKNLGASGYSHTIIAVCKQDLAHNFPSFPASSIHMSLTQFICWDFVSPPLQNSSFEIIFTGQTTVLEGECLWDEQLGLLSSQGYCRPFQYSDQACCVPLHVLFLHQPKINLCR</sequence>
<dbReference type="EMBL" id="CAMGYJ010000007">
    <property type="protein sequence ID" value="CAI0442704.1"/>
    <property type="molecule type" value="Genomic_DNA"/>
</dbReference>
<feature type="domain" description="ABC transporter family G" evidence="6">
    <location>
        <begin position="1"/>
        <end position="76"/>
    </location>
</feature>
<dbReference type="PANTHER" id="PTHR48041">
    <property type="entry name" value="ABC TRANSPORTER G FAMILY MEMBER 28"/>
    <property type="match status" value="1"/>
</dbReference>
<reference evidence="7" key="1">
    <citation type="submission" date="2022-08" db="EMBL/GenBank/DDBJ databases">
        <authorList>
            <person name="Gutierrez-Valencia J."/>
        </authorList>
    </citation>
    <scope>NUCLEOTIDE SEQUENCE</scope>
</reference>
<dbReference type="Pfam" id="PF19055">
    <property type="entry name" value="ABC2_membrane_7"/>
    <property type="match status" value="1"/>
</dbReference>
<evidence type="ECO:0000256" key="5">
    <source>
        <dbReference type="ARBA" id="ARBA00023136"/>
    </source>
</evidence>
<comment type="caution">
    <text evidence="7">The sequence shown here is derived from an EMBL/GenBank/DDBJ whole genome shotgun (WGS) entry which is preliminary data.</text>
</comment>
<name>A0AAV0M7H0_9ROSI</name>
<keyword evidence="8" id="KW-1185">Reference proteome</keyword>
<dbReference type="GO" id="GO:0140359">
    <property type="term" value="F:ABC-type transporter activity"/>
    <property type="evidence" value="ECO:0007669"/>
    <property type="project" value="InterPro"/>
</dbReference>
<proteinExistence type="predicted"/>
<keyword evidence="3" id="KW-0812">Transmembrane</keyword>
<evidence type="ECO:0000313" key="8">
    <source>
        <dbReference type="Proteomes" id="UP001154282"/>
    </source>
</evidence>
<keyword evidence="4" id="KW-1133">Transmembrane helix</keyword>
<evidence type="ECO:0000256" key="4">
    <source>
        <dbReference type="ARBA" id="ARBA00022989"/>
    </source>
</evidence>
<dbReference type="PANTHER" id="PTHR48041:SF91">
    <property type="entry name" value="ABC TRANSPORTER G FAMILY MEMBER 28"/>
    <property type="match status" value="1"/>
</dbReference>
<evidence type="ECO:0000256" key="3">
    <source>
        <dbReference type="ARBA" id="ARBA00022692"/>
    </source>
</evidence>
<evidence type="ECO:0000256" key="1">
    <source>
        <dbReference type="ARBA" id="ARBA00004141"/>
    </source>
</evidence>
<accession>A0AAV0M7H0</accession>
<comment type="subcellular location">
    <subcellularLocation>
        <location evidence="1">Membrane</location>
        <topology evidence="1">Multi-pass membrane protein</topology>
    </subcellularLocation>
</comment>
<gene>
    <name evidence="7" type="ORF">LITE_LOCUS27358</name>
</gene>
<protein>
    <recommendedName>
        <fullName evidence="6">ABC transporter family G domain-containing protein</fullName>
    </recommendedName>
</protein>
<dbReference type="GO" id="GO:0016020">
    <property type="term" value="C:membrane"/>
    <property type="evidence" value="ECO:0007669"/>
    <property type="project" value="UniProtKB-SubCell"/>
</dbReference>
<dbReference type="InterPro" id="IPR050352">
    <property type="entry name" value="ABCG_transporters"/>
</dbReference>
<keyword evidence="5" id="KW-0472">Membrane</keyword>
<evidence type="ECO:0000259" key="6">
    <source>
        <dbReference type="Pfam" id="PF19055"/>
    </source>
</evidence>
<evidence type="ECO:0000313" key="7">
    <source>
        <dbReference type="EMBL" id="CAI0442704.1"/>
    </source>
</evidence>
<dbReference type="AlphaFoldDB" id="A0AAV0M7H0"/>
<dbReference type="Proteomes" id="UP001154282">
    <property type="component" value="Unassembled WGS sequence"/>
</dbReference>
<dbReference type="InterPro" id="IPR043926">
    <property type="entry name" value="ABCG_dom"/>
</dbReference>
<organism evidence="7 8">
    <name type="scientific">Linum tenue</name>
    <dbReference type="NCBI Taxonomy" id="586396"/>
    <lineage>
        <taxon>Eukaryota</taxon>
        <taxon>Viridiplantae</taxon>
        <taxon>Streptophyta</taxon>
        <taxon>Embryophyta</taxon>
        <taxon>Tracheophyta</taxon>
        <taxon>Spermatophyta</taxon>
        <taxon>Magnoliopsida</taxon>
        <taxon>eudicotyledons</taxon>
        <taxon>Gunneridae</taxon>
        <taxon>Pentapetalae</taxon>
        <taxon>rosids</taxon>
        <taxon>fabids</taxon>
        <taxon>Malpighiales</taxon>
        <taxon>Linaceae</taxon>
        <taxon>Linum</taxon>
    </lineage>
</organism>